<name>A0AB39Q7K2_9ACTN</name>
<protein>
    <submittedName>
        <fullName evidence="3">Serpin family protein</fullName>
    </submittedName>
</protein>
<dbReference type="Gene3D" id="3.30.497.10">
    <property type="entry name" value="Antithrombin, subunit I, domain 2"/>
    <property type="match status" value="2"/>
</dbReference>
<evidence type="ECO:0000313" key="3">
    <source>
        <dbReference type="EMBL" id="XDQ37388.1"/>
    </source>
</evidence>
<proteinExistence type="inferred from homology"/>
<dbReference type="AlphaFoldDB" id="A0AB39Q7K2"/>
<dbReference type="InterPro" id="IPR023796">
    <property type="entry name" value="Serpin_dom"/>
</dbReference>
<dbReference type="PANTHER" id="PTHR11461">
    <property type="entry name" value="SERINE PROTEASE INHIBITOR, SERPIN"/>
    <property type="match status" value="1"/>
</dbReference>
<dbReference type="PANTHER" id="PTHR11461:SF211">
    <property type="entry name" value="GH10112P-RELATED"/>
    <property type="match status" value="1"/>
</dbReference>
<reference evidence="3" key="1">
    <citation type="submission" date="2024-07" db="EMBL/GenBank/DDBJ databases">
        <authorList>
            <person name="Yu S.T."/>
        </authorList>
    </citation>
    <scope>NUCLEOTIDE SEQUENCE</scope>
    <source>
        <strain evidence="3">R28</strain>
    </source>
</reference>
<feature type="domain" description="Serpin" evidence="2">
    <location>
        <begin position="29"/>
        <end position="401"/>
    </location>
</feature>
<evidence type="ECO:0000256" key="1">
    <source>
        <dbReference type="RuleBase" id="RU000411"/>
    </source>
</evidence>
<dbReference type="SMART" id="SM00093">
    <property type="entry name" value="SERPIN"/>
    <property type="match status" value="1"/>
</dbReference>
<organism evidence="3">
    <name type="scientific">Streptomyces sp. R28</name>
    <dbReference type="NCBI Taxonomy" id="3238628"/>
    <lineage>
        <taxon>Bacteria</taxon>
        <taxon>Bacillati</taxon>
        <taxon>Actinomycetota</taxon>
        <taxon>Actinomycetes</taxon>
        <taxon>Kitasatosporales</taxon>
        <taxon>Streptomycetaceae</taxon>
        <taxon>Streptomyces</taxon>
    </lineage>
</organism>
<dbReference type="InterPro" id="IPR042178">
    <property type="entry name" value="Serpin_sf_1"/>
</dbReference>
<evidence type="ECO:0000259" key="2">
    <source>
        <dbReference type="SMART" id="SM00093"/>
    </source>
</evidence>
<accession>A0AB39Q7K2</accession>
<dbReference type="EMBL" id="CP163439">
    <property type="protein sequence ID" value="XDQ37388.1"/>
    <property type="molecule type" value="Genomic_DNA"/>
</dbReference>
<gene>
    <name evidence="3" type="ORF">AB5J49_30870</name>
</gene>
<dbReference type="SUPFAM" id="SSF56574">
    <property type="entry name" value="Serpins"/>
    <property type="match status" value="2"/>
</dbReference>
<dbReference type="GO" id="GO:0005615">
    <property type="term" value="C:extracellular space"/>
    <property type="evidence" value="ECO:0007669"/>
    <property type="project" value="InterPro"/>
</dbReference>
<dbReference type="Pfam" id="PF00079">
    <property type="entry name" value="Serpin"/>
    <property type="match status" value="1"/>
</dbReference>
<sequence length="413" mass="43030">MGVTNTTILAVNGLSVRWAGAAGPSGAPQVSGASDGGTVFSAAGVWPLLAFLADGAGGAARAELADAVGLPAGEAAGAARELLGAMAAMRGLDSALGLWTRRTLELRERWEAGLPTEAHGVLTGDARADKGALDAWAVKRTGGLIEEMPVLLDEDPELVLASALALRAEWLRRFRDFPMTPEAGPWSDRTLLGLHRRSELLDRVGVADTPAGHVTGLKVLGDNAIDVHLLLGEEGMTAGQVLGAGVDVLAGRHPVVPGPQLPYGDAGPGLRVVKERNTRPVPPTLDVRTVAFGMSTHHDLLALHRVFGLTTAMDTGRGHFPGVSGFPLAVGSARQSAMARFGALGFRAAAVTAVGAAPGSAPAAPRWVTTSVRASFDRPFGFLALHRHTRLVLAAGWVTDPVPYREDEEDYRP</sequence>
<dbReference type="RefSeq" id="WP_369172142.1">
    <property type="nucleotide sequence ID" value="NZ_CP163439.1"/>
</dbReference>
<dbReference type="InterPro" id="IPR036186">
    <property type="entry name" value="Serpin_sf"/>
</dbReference>
<dbReference type="GO" id="GO:0004867">
    <property type="term" value="F:serine-type endopeptidase inhibitor activity"/>
    <property type="evidence" value="ECO:0007669"/>
    <property type="project" value="InterPro"/>
</dbReference>
<comment type="similarity">
    <text evidence="1">Belongs to the serpin family.</text>
</comment>
<dbReference type="InterPro" id="IPR000215">
    <property type="entry name" value="Serpin_fam"/>
</dbReference>